<feature type="compositionally biased region" description="Low complexity" evidence="1">
    <location>
        <begin position="171"/>
        <end position="188"/>
    </location>
</feature>
<dbReference type="Proteomes" id="UP001432027">
    <property type="component" value="Unassembled WGS sequence"/>
</dbReference>
<dbReference type="EMBL" id="BTSX01000003">
    <property type="protein sequence ID" value="GMS89230.1"/>
    <property type="molecule type" value="Genomic_DNA"/>
</dbReference>
<evidence type="ECO:0000313" key="2">
    <source>
        <dbReference type="EMBL" id="GMS89230.1"/>
    </source>
</evidence>
<accession>A0AAV5T2C7</accession>
<protein>
    <submittedName>
        <fullName evidence="2">Uncharacterized protein</fullName>
    </submittedName>
</protein>
<reference evidence="2" key="1">
    <citation type="submission" date="2023-10" db="EMBL/GenBank/DDBJ databases">
        <title>Genome assembly of Pristionchus species.</title>
        <authorList>
            <person name="Yoshida K."/>
            <person name="Sommer R.J."/>
        </authorList>
    </citation>
    <scope>NUCLEOTIDE SEQUENCE</scope>
    <source>
        <strain evidence="2">RS0144</strain>
    </source>
</reference>
<dbReference type="AlphaFoldDB" id="A0AAV5T2C7"/>
<comment type="caution">
    <text evidence="2">The sequence shown here is derived from an EMBL/GenBank/DDBJ whole genome shotgun (WGS) entry which is preliminary data.</text>
</comment>
<keyword evidence="3" id="KW-1185">Reference proteome</keyword>
<feature type="non-terminal residue" evidence="2">
    <location>
        <position position="1"/>
    </location>
</feature>
<feature type="region of interest" description="Disordered" evidence="1">
    <location>
        <begin position="151"/>
        <end position="234"/>
    </location>
</feature>
<feature type="compositionally biased region" description="Acidic residues" evidence="1">
    <location>
        <begin position="156"/>
        <end position="165"/>
    </location>
</feature>
<feature type="compositionally biased region" description="Basic and acidic residues" evidence="1">
    <location>
        <begin position="218"/>
        <end position="231"/>
    </location>
</feature>
<feature type="compositionally biased region" description="Basic and acidic residues" evidence="1">
    <location>
        <begin position="18"/>
        <end position="32"/>
    </location>
</feature>
<feature type="region of interest" description="Disordered" evidence="1">
    <location>
        <begin position="1"/>
        <end position="125"/>
    </location>
</feature>
<organism evidence="2 3">
    <name type="scientific">Pristionchus entomophagus</name>
    <dbReference type="NCBI Taxonomy" id="358040"/>
    <lineage>
        <taxon>Eukaryota</taxon>
        <taxon>Metazoa</taxon>
        <taxon>Ecdysozoa</taxon>
        <taxon>Nematoda</taxon>
        <taxon>Chromadorea</taxon>
        <taxon>Rhabditida</taxon>
        <taxon>Rhabditina</taxon>
        <taxon>Diplogasteromorpha</taxon>
        <taxon>Diplogasteroidea</taxon>
        <taxon>Neodiplogasteridae</taxon>
        <taxon>Pristionchus</taxon>
    </lineage>
</organism>
<evidence type="ECO:0000256" key="1">
    <source>
        <dbReference type="SAM" id="MobiDB-lite"/>
    </source>
</evidence>
<feature type="compositionally biased region" description="Low complexity" evidence="1">
    <location>
        <begin position="33"/>
        <end position="60"/>
    </location>
</feature>
<gene>
    <name evidence="2" type="ORF">PENTCL1PPCAC_11405</name>
</gene>
<evidence type="ECO:0000313" key="3">
    <source>
        <dbReference type="Proteomes" id="UP001432027"/>
    </source>
</evidence>
<proteinExistence type="predicted"/>
<sequence length="261" mass="28443">YVSATERRRASMNANVPRRVDVPRVDNERRLDSSSLCSSSSRHDALSMGGSSSYTTGVSSRAASHRQLDVDCSSLHGGSTGSHHGHPLPSPSNHSHTPSILSGSFSSLRDPCPPITSMDHTPRVPLREYEEDLTGTIKRAPVQVTEVLRRSASSCVEEEDSDEESLPAPPLSSSLSNSHPHAPPLSRSPLPPPKPPLILGTPGGNGGGPPPPPVRVTPIRDEYAYHSEERSPTTTQEIPWYSSEWYDFSLSWSFSFRPQYE</sequence>
<name>A0AAV5T2C7_9BILA</name>